<dbReference type="SMART" id="SM00181">
    <property type="entry name" value="EGF"/>
    <property type="match status" value="4"/>
</dbReference>
<feature type="domain" description="EGF-like" evidence="2">
    <location>
        <begin position="299"/>
        <end position="345"/>
    </location>
</feature>
<evidence type="ECO:0000313" key="4">
    <source>
        <dbReference type="WBParaSite" id="jg3657"/>
    </source>
</evidence>
<dbReference type="PANTHER" id="PTHR45985:SF3">
    <property type="entry name" value="CHITIN DEACETYLASE-LIKE 4"/>
    <property type="match status" value="1"/>
</dbReference>
<feature type="domain" description="EGF-like" evidence="2">
    <location>
        <begin position="103"/>
        <end position="175"/>
    </location>
</feature>
<name>A0A915E8F7_9BILA</name>
<feature type="domain" description="EGF-like" evidence="2">
    <location>
        <begin position="431"/>
        <end position="464"/>
    </location>
</feature>
<accession>A0A915E8F7</accession>
<evidence type="ECO:0000259" key="2">
    <source>
        <dbReference type="SMART" id="SM00181"/>
    </source>
</evidence>
<feature type="compositionally biased region" description="Polar residues" evidence="1">
    <location>
        <begin position="518"/>
        <end position="528"/>
    </location>
</feature>
<dbReference type="InterPro" id="IPR000742">
    <property type="entry name" value="EGF"/>
</dbReference>
<dbReference type="Pfam" id="PF01683">
    <property type="entry name" value="EB"/>
    <property type="match status" value="2"/>
</dbReference>
<dbReference type="AlphaFoldDB" id="A0A915E8F7"/>
<dbReference type="WBParaSite" id="jg3657">
    <property type="protein sequence ID" value="jg3657"/>
    <property type="gene ID" value="jg3657"/>
</dbReference>
<feature type="domain" description="EGF-like" evidence="2">
    <location>
        <begin position="354"/>
        <end position="387"/>
    </location>
</feature>
<feature type="region of interest" description="Disordered" evidence="1">
    <location>
        <begin position="397"/>
        <end position="420"/>
    </location>
</feature>
<sequence length="575" mass="61776">MFAASGEQQLANVCSQLFARNLDREKPVNGELCVCEAQQLQQTNSGESGSAYVTGGGYIPPPAVHLHLQKHSPNKTLLKTSWTCWQCAKQQSTVGDRCSLNTECMLGAYCNGNSQPPTCQCLSTHVNVNDSVRVIFPVKKAVIMTCSAPPLTLAPDAFNRQCVCPPGSRLLRTCVSVHAWPGEQCNQSNPIPACSGQSYCSDHGVLWLPPPLIIYQKQCVARPRLQCPYPTIKLQFASRTPNVPQFFVLDNSVSVLGKGAPHSECVSVLPLDSTLENNTCSRLNPSHSNTPTYRSINSECMGADRCSGGSICRNSGAVVWMGGSNCHLGTCQCPPGHRLLANTCILAISNPGQSCQSGERCANGSVCRFGVCMCLSDYHVGSGDKCEKISTKKSSIKHSSTSSEIRHKAMASQPKQEPKKMVLSTSKPGNLCLHGEACTGGSVCNKQGYCSCAEEEIIIEDKCVSSNGEASRLLKGYPSPHLDSYALTIPLAPVTQCAEPILPVSRRIHPIPRRVPWSSIQPRPTCQQKPRPAVQPPKQSSKHGFNRGTGTAAMDSIPAKNLVPGAMCQLSLVSL</sequence>
<organism evidence="3 4">
    <name type="scientific">Ditylenchus dipsaci</name>
    <dbReference type="NCBI Taxonomy" id="166011"/>
    <lineage>
        <taxon>Eukaryota</taxon>
        <taxon>Metazoa</taxon>
        <taxon>Ecdysozoa</taxon>
        <taxon>Nematoda</taxon>
        <taxon>Chromadorea</taxon>
        <taxon>Rhabditida</taxon>
        <taxon>Tylenchina</taxon>
        <taxon>Tylenchomorpha</taxon>
        <taxon>Sphaerularioidea</taxon>
        <taxon>Anguinidae</taxon>
        <taxon>Anguininae</taxon>
        <taxon>Ditylenchus</taxon>
    </lineage>
</organism>
<keyword evidence="3" id="KW-1185">Reference proteome</keyword>
<dbReference type="InterPro" id="IPR006149">
    <property type="entry name" value="EB_dom"/>
</dbReference>
<evidence type="ECO:0000313" key="3">
    <source>
        <dbReference type="Proteomes" id="UP000887574"/>
    </source>
</evidence>
<dbReference type="PANTHER" id="PTHR45985">
    <property type="match status" value="1"/>
</dbReference>
<proteinExistence type="predicted"/>
<feature type="region of interest" description="Disordered" evidence="1">
    <location>
        <begin position="513"/>
        <end position="553"/>
    </location>
</feature>
<dbReference type="InterPro" id="IPR052740">
    <property type="entry name" value="CE4"/>
</dbReference>
<dbReference type="Proteomes" id="UP000887574">
    <property type="component" value="Unplaced"/>
</dbReference>
<reference evidence="4" key="1">
    <citation type="submission" date="2022-11" db="UniProtKB">
        <authorList>
            <consortium name="WormBaseParasite"/>
        </authorList>
    </citation>
    <scope>IDENTIFICATION</scope>
</reference>
<evidence type="ECO:0000256" key="1">
    <source>
        <dbReference type="SAM" id="MobiDB-lite"/>
    </source>
</evidence>
<protein>
    <submittedName>
        <fullName evidence="4">EGF-like domain-containing protein</fullName>
    </submittedName>
</protein>